<evidence type="ECO:0000313" key="1">
    <source>
        <dbReference type="EMBL" id="SUM30608.1"/>
    </source>
</evidence>
<name>A0A380F8U6_STAGA</name>
<protein>
    <submittedName>
        <fullName evidence="1">Accessory Sec system protein Asp1</fullName>
    </submittedName>
</protein>
<proteinExistence type="predicted"/>
<dbReference type="Proteomes" id="UP000255277">
    <property type="component" value="Unassembled WGS sequence"/>
</dbReference>
<dbReference type="GO" id="GO:0015031">
    <property type="term" value="P:protein transport"/>
    <property type="evidence" value="ECO:0007669"/>
    <property type="project" value="InterPro"/>
</dbReference>
<dbReference type="Pfam" id="PF16993">
    <property type="entry name" value="Asp1"/>
    <property type="match status" value="1"/>
</dbReference>
<gene>
    <name evidence="1" type="primary">asp1_2</name>
    <name evidence="1" type="ORF">NCTC12195_00007</name>
</gene>
<evidence type="ECO:0000313" key="2">
    <source>
        <dbReference type="Proteomes" id="UP000255277"/>
    </source>
</evidence>
<dbReference type="AlphaFoldDB" id="A0A380F8U6"/>
<sequence>MNLRVVIDLNREPDLFLQISCISAGIPQN</sequence>
<dbReference type="InterPro" id="IPR022372">
    <property type="entry name" value="Accessory_SS_Asp1"/>
</dbReference>
<dbReference type="EMBL" id="UHDK01000001">
    <property type="protein sequence ID" value="SUM30608.1"/>
    <property type="molecule type" value="Genomic_DNA"/>
</dbReference>
<accession>A0A380F8U6</accession>
<reference evidence="1 2" key="1">
    <citation type="submission" date="2018-06" db="EMBL/GenBank/DDBJ databases">
        <authorList>
            <consortium name="Pathogen Informatics"/>
            <person name="Doyle S."/>
        </authorList>
    </citation>
    <scope>NUCLEOTIDE SEQUENCE [LARGE SCALE GENOMIC DNA]</scope>
    <source>
        <strain evidence="1 2">NCTC12195</strain>
    </source>
</reference>
<organism evidence="1 2">
    <name type="scientific">Staphylococcus gallinarum</name>
    <dbReference type="NCBI Taxonomy" id="1293"/>
    <lineage>
        <taxon>Bacteria</taxon>
        <taxon>Bacillati</taxon>
        <taxon>Bacillota</taxon>
        <taxon>Bacilli</taxon>
        <taxon>Bacillales</taxon>
        <taxon>Staphylococcaceae</taxon>
        <taxon>Staphylococcus</taxon>
    </lineage>
</organism>